<evidence type="ECO:0000313" key="2">
    <source>
        <dbReference type="Proteomes" id="UP001419268"/>
    </source>
</evidence>
<evidence type="ECO:0000313" key="1">
    <source>
        <dbReference type="EMBL" id="KAK9140728.1"/>
    </source>
</evidence>
<comment type="caution">
    <text evidence="1">The sequence shown here is derived from an EMBL/GenBank/DDBJ whole genome shotgun (WGS) entry which is preliminary data.</text>
</comment>
<sequence length="54" mass="5977">MVRDAKPGVGPSENGLFVLRTRASELAKSQLESLVVRNVANKVHVMALRCVNEW</sequence>
<keyword evidence="2" id="KW-1185">Reference proteome</keyword>
<proteinExistence type="predicted"/>
<gene>
    <name evidence="1" type="ORF">Scep_010409</name>
</gene>
<organism evidence="1 2">
    <name type="scientific">Stephania cephalantha</name>
    <dbReference type="NCBI Taxonomy" id="152367"/>
    <lineage>
        <taxon>Eukaryota</taxon>
        <taxon>Viridiplantae</taxon>
        <taxon>Streptophyta</taxon>
        <taxon>Embryophyta</taxon>
        <taxon>Tracheophyta</taxon>
        <taxon>Spermatophyta</taxon>
        <taxon>Magnoliopsida</taxon>
        <taxon>Ranunculales</taxon>
        <taxon>Menispermaceae</taxon>
        <taxon>Menispermoideae</taxon>
        <taxon>Cissampelideae</taxon>
        <taxon>Stephania</taxon>
    </lineage>
</organism>
<accession>A0AAP0JUZ5</accession>
<dbReference type="AlphaFoldDB" id="A0AAP0JUZ5"/>
<dbReference type="EMBL" id="JBBNAG010000004">
    <property type="protein sequence ID" value="KAK9140728.1"/>
    <property type="molecule type" value="Genomic_DNA"/>
</dbReference>
<reference evidence="1 2" key="1">
    <citation type="submission" date="2024-01" db="EMBL/GenBank/DDBJ databases">
        <title>Genome assemblies of Stephania.</title>
        <authorList>
            <person name="Yang L."/>
        </authorList>
    </citation>
    <scope>NUCLEOTIDE SEQUENCE [LARGE SCALE GENOMIC DNA]</scope>
    <source>
        <strain evidence="1">JXDWG</strain>
        <tissue evidence="1">Leaf</tissue>
    </source>
</reference>
<name>A0AAP0JUZ5_9MAGN</name>
<dbReference type="Proteomes" id="UP001419268">
    <property type="component" value="Unassembled WGS sequence"/>
</dbReference>
<protein>
    <submittedName>
        <fullName evidence="1">Uncharacterized protein</fullName>
    </submittedName>
</protein>